<sequence length="267" mass="28781">MPDLKSKVAIITGASSGIGEATALHFASLGCYLSLTARNAAQLQRVAQECRANGIPEDKVLVTTGDVTLEADVATVISRTMEHFQRLDVLVNNAGIYLEGSVDCASMDSYEKLMDTNVRGPIHLLRYAMVYLRQSKGNVVNVSSVVSLRPAHGGTFYNITKAALDQLTKCTALENARYGVRVNSVNPGVIFTSMGRRPGESKEEHFMRASKAMADAHLMGRLGQPEEVARAIAFLASDDASFITGHTLPVDGGHLLMTHLDISPPEH</sequence>
<evidence type="ECO:0000313" key="2">
    <source>
        <dbReference type="EMBL" id="AEO35136.1"/>
    </source>
</evidence>
<dbReference type="NCBIfam" id="NF005559">
    <property type="entry name" value="PRK07231.1"/>
    <property type="match status" value="1"/>
</dbReference>
<dbReference type="PANTHER" id="PTHR43975:SF2">
    <property type="entry name" value="EG:BACR7A4.14 PROTEIN-RELATED"/>
    <property type="match status" value="1"/>
</dbReference>
<dbReference type="InterPro" id="IPR020904">
    <property type="entry name" value="Sc_DH/Rdtase_CS"/>
</dbReference>
<dbReference type="PROSITE" id="PS00061">
    <property type="entry name" value="ADH_SHORT"/>
    <property type="match status" value="1"/>
</dbReference>
<dbReference type="Gene3D" id="3.40.50.720">
    <property type="entry name" value="NAD(P)-binding Rossmann-like Domain"/>
    <property type="match status" value="1"/>
</dbReference>
<dbReference type="GO" id="GO:0016491">
    <property type="term" value="F:oxidoreductase activity"/>
    <property type="evidence" value="ECO:0007669"/>
    <property type="project" value="UniProtKB-KW"/>
</dbReference>
<dbReference type="InterPro" id="IPR002347">
    <property type="entry name" value="SDR_fam"/>
</dbReference>
<proteinExistence type="evidence at transcript level"/>
<organism evidence="2">
    <name type="scientific">Amblyomma maculatum</name>
    <name type="common">Gulf Coast tick</name>
    <dbReference type="NCBI Taxonomy" id="34609"/>
    <lineage>
        <taxon>Eukaryota</taxon>
        <taxon>Metazoa</taxon>
        <taxon>Ecdysozoa</taxon>
        <taxon>Arthropoda</taxon>
        <taxon>Chelicerata</taxon>
        <taxon>Arachnida</taxon>
        <taxon>Acari</taxon>
        <taxon>Parasitiformes</taxon>
        <taxon>Ixodida</taxon>
        <taxon>Ixodoidea</taxon>
        <taxon>Ixodidae</taxon>
        <taxon>Amblyomminae</taxon>
        <taxon>Amblyomma</taxon>
    </lineage>
</organism>
<dbReference type="SUPFAM" id="SSF51735">
    <property type="entry name" value="NAD(P)-binding Rossmann-fold domains"/>
    <property type="match status" value="1"/>
</dbReference>
<reference evidence="2" key="1">
    <citation type="journal article" date="2011" name="PLoS ONE">
        <title>A deep insight into the sialotranscriptome of the gulf coast tick, Amblyomma maculatum.</title>
        <authorList>
            <person name="Karim S."/>
            <person name="Singh P."/>
            <person name="Ribeiro J.M."/>
        </authorList>
    </citation>
    <scope>NUCLEOTIDE SEQUENCE</scope>
    <source>
        <tissue evidence="2">Salivary gland</tissue>
    </source>
</reference>
<dbReference type="Pfam" id="PF13561">
    <property type="entry name" value="adh_short_C2"/>
    <property type="match status" value="1"/>
</dbReference>
<protein>
    <submittedName>
        <fullName evidence="2">Uncharacterized protein</fullName>
    </submittedName>
</protein>
<dbReference type="PRINTS" id="PR00081">
    <property type="entry name" value="GDHRDH"/>
</dbReference>
<dbReference type="AlphaFoldDB" id="G3MNR8"/>
<name>G3MNR8_AMBMU</name>
<accession>G3MNR8</accession>
<dbReference type="EMBL" id="JO843519">
    <property type="protein sequence ID" value="AEO35136.1"/>
    <property type="molecule type" value="mRNA"/>
</dbReference>
<evidence type="ECO:0000256" key="1">
    <source>
        <dbReference type="ARBA" id="ARBA00023002"/>
    </source>
</evidence>
<dbReference type="FunFam" id="3.40.50.720:FF:000084">
    <property type="entry name" value="Short-chain dehydrogenase reductase"/>
    <property type="match status" value="1"/>
</dbReference>
<dbReference type="PROSITE" id="PS51257">
    <property type="entry name" value="PROKAR_LIPOPROTEIN"/>
    <property type="match status" value="1"/>
</dbReference>
<keyword evidence="1" id="KW-0560">Oxidoreductase</keyword>
<dbReference type="PANTHER" id="PTHR43975">
    <property type="entry name" value="ZGC:101858"/>
    <property type="match status" value="1"/>
</dbReference>
<dbReference type="PRINTS" id="PR00080">
    <property type="entry name" value="SDRFAMILY"/>
</dbReference>
<dbReference type="InterPro" id="IPR036291">
    <property type="entry name" value="NAD(P)-bd_dom_sf"/>
</dbReference>